<dbReference type="OrthoDB" id="691362at2759"/>
<reference evidence="2 3" key="1">
    <citation type="journal article" date="2019" name="Sci. Rep.">
        <title>A high-quality genome of Eragrostis curvula grass provides insights into Poaceae evolution and supports new strategies to enhance forage quality.</title>
        <authorList>
            <person name="Carballo J."/>
            <person name="Santos B.A.C.M."/>
            <person name="Zappacosta D."/>
            <person name="Garbus I."/>
            <person name="Selva J.P."/>
            <person name="Gallo C.A."/>
            <person name="Diaz A."/>
            <person name="Albertini E."/>
            <person name="Caccamo M."/>
            <person name="Echenique V."/>
        </authorList>
    </citation>
    <scope>NUCLEOTIDE SEQUENCE [LARGE SCALE GENOMIC DNA]</scope>
    <source>
        <strain evidence="3">cv. Victoria</strain>
        <tissue evidence="2">Leaf</tissue>
    </source>
</reference>
<evidence type="ECO:0000313" key="2">
    <source>
        <dbReference type="EMBL" id="TVU22973.1"/>
    </source>
</evidence>
<keyword evidence="3" id="KW-1185">Reference proteome</keyword>
<dbReference type="EMBL" id="RWGY01000026">
    <property type="protein sequence ID" value="TVU22973.1"/>
    <property type="molecule type" value="Genomic_DNA"/>
</dbReference>
<dbReference type="Pfam" id="PF20241">
    <property type="entry name" value="DUF6598"/>
    <property type="match status" value="1"/>
</dbReference>
<feature type="domain" description="DUF6598" evidence="1">
    <location>
        <begin position="122"/>
        <end position="171"/>
    </location>
</feature>
<feature type="non-terminal residue" evidence="2">
    <location>
        <position position="172"/>
    </location>
</feature>
<dbReference type="Gramene" id="TVU22973">
    <property type="protein sequence ID" value="TVU22973"/>
    <property type="gene ID" value="EJB05_32697"/>
</dbReference>
<accession>A0A5J9UGW2</accession>
<comment type="caution">
    <text evidence="2">The sequence shown here is derived from an EMBL/GenBank/DDBJ whole genome shotgun (WGS) entry which is preliminary data.</text>
</comment>
<evidence type="ECO:0000313" key="3">
    <source>
        <dbReference type="Proteomes" id="UP000324897"/>
    </source>
</evidence>
<feature type="non-terminal residue" evidence="2">
    <location>
        <position position="1"/>
    </location>
</feature>
<organism evidence="2 3">
    <name type="scientific">Eragrostis curvula</name>
    <name type="common">weeping love grass</name>
    <dbReference type="NCBI Taxonomy" id="38414"/>
    <lineage>
        <taxon>Eukaryota</taxon>
        <taxon>Viridiplantae</taxon>
        <taxon>Streptophyta</taxon>
        <taxon>Embryophyta</taxon>
        <taxon>Tracheophyta</taxon>
        <taxon>Spermatophyta</taxon>
        <taxon>Magnoliopsida</taxon>
        <taxon>Liliopsida</taxon>
        <taxon>Poales</taxon>
        <taxon>Poaceae</taxon>
        <taxon>PACMAD clade</taxon>
        <taxon>Chloridoideae</taxon>
        <taxon>Eragrostideae</taxon>
        <taxon>Eragrostidinae</taxon>
        <taxon>Eragrostis</taxon>
    </lineage>
</organism>
<sequence>MDQLRTREVEHGDMAAAGKKKLLPMIPRRVSWRKFRMDDRDPVLLSLSNQKNLSWEEKALRILHMVHCREMTEYNPKTRRSLPTRFCEFNIALFDLDKESDFKRDPKFCKIPVNNYQALDSSVNIISIKVAESDVPYPINIYGTVLARDPVDYRCVYLFKRDRENPQLIKSK</sequence>
<dbReference type="AlphaFoldDB" id="A0A5J9UGW2"/>
<dbReference type="Proteomes" id="UP000324897">
    <property type="component" value="Unassembled WGS sequence"/>
</dbReference>
<dbReference type="PANTHER" id="PTHR33065:SF10">
    <property type="entry name" value="DUF6598 DOMAIN-CONTAINING PROTEIN"/>
    <property type="match status" value="1"/>
</dbReference>
<gene>
    <name evidence="2" type="ORF">EJB05_32697</name>
</gene>
<protein>
    <recommendedName>
        <fullName evidence="1">DUF6598 domain-containing protein</fullName>
    </recommendedName>
</protein>
<evidence type="ECO:0000259" key="1">
    <source>
        <dbReference type="Pfam" id="PF20241"/>
    </source>
</evidence>
<dbReference type="InterPro" id="IPR046533">
    <property type="entry name" value="DUF6598"/>
</dbReference>
<dbReference type="PANTHER" id="PTHR33065">
    <property type="entry name" value="OS07G0486400 PROTEIN"/>
    <property type="match status" value="1"/>
</dbReference>
<proteinExistence type="predicted"/>
<name>A0A5J9UGW2_9POAL</name>